<dbReference type="PANTHER" id="PTHR39477">
    <property type="entry name" value="CHROMOSOME 8, WHOLE GENOME SHOTGUN SEQUENCE"/>
    <property type="match status" value="1"/>
</dbReference>
<evidence type="ECO:0000259" key="2">
    <source>
        <dbReference type="Pfam" id="PF24845"/>
    </source>
</evidence>
<feature type="compositionally biased region" description="Polar residues" evidence="1">
    <location>
        <begin position="1"/>
        <end position="14"/>
    </location>
</feature>
<dbReference type="PANTHER" id="PTHR39477:SF1">
    <property type="entry name" value="BETA-FLANKING PROTEIN"/>
    <property type="match status" value="1"/>
</dbReference>
<evidence type="ECO:0000313" key="3">
    <source>
        <dbReference type="EMBL" id="KAJ5097777.1"/>
    </source>
</evidence>
<organism evidence="3 4">
    <name type="scientific">Penicillium angulare</name>
    <dbReference type="NCBI Taxonomy" id="116970"/>
    <lineage>
        <taxon>Eukaryota</taxon>
        <taxon>Fungi</taxon>
        <taxon>Dikarya</taxon>
        <taxon>Ascomycota</taxon>
        <taxon>Pezizomycotina</taxon>
        <taxon>Eurotiomycetes</taxon>
        <taxon>Eurotiomycetidae</taxon>
        <taxon>Eurotiales</taxon>
        <taxon>Aspergillaceae</taxon>
        <taxon>Penicillium</taxon>
    </lineage>
</organism>
<feature type="region of interest" description="Disordered" evidence="1">
    <location>
        <begin position="88"/>
        <end position="113"/>
    </location>
</feature>
<evidence type="ECO:0000256" key="1">
    <source>
        <dbReference type="SAM" id="MobiDB-lite"/>
    </source>
</evidence>
<sequence>MASGNYYDQNQSFDGPNRNEGRNEYNDTRYDGPPSYNGGDDFSSAASHAREHHGSSDGSFFDNALGYLNERKGSLANHQNYEIDEQHAVQSHQRMYNGGDPSQESHDSSSVGAGAAVQALKSFTSGGSSDGGFDKNKLIGMAMAQAEKLWDEKQGGGASMSGDKQSAVNSAGEMALKMYMKSQGGGSGGSGGLGGLASLVGGGNSSGLMSLASKFL</sequence>
<accession>A0A9W9FD58</accession>
<dbReference type="AlphaFoldDB" id="A0A9W9FD58"/>
<feature type="region of interest" description="Disordered" evidence="1">
    <location>
        <begin position="1"/>
        <end position="57"/>
    </location>
</feature>
<feature type="compositionally biased region" description="Basic and acidic residues" evidence="1">
    <location>
        <begin position="17"/>
        <end position="30"/>
    </location>
</feature>
<feature type="domain" description="DUF7721" evidence="2">
    <location>
        <begin position="41"/>
        <end position="128"/>
    </location>
</feature>
<evidence type="ECO:0000313" key="4">
    <source>
        <dbReference type="Proteomes" id="UP001149165"/>
    </source>
</evidence>
<protein>
    <recommendedName>
        <fullName evidence="2">DUF7721 domain-containing protein</fullName>
    </recommendedName>
</protein>
<keyword evidence="4" id="KW-1185">Reference proteome</keyword>
<comment type="caution">
    <text evidence="3">The sequence shown here is derived from an EMBL/GenBank/DDBJ whole genome shotgun (WGS) entry which is preliminary data.</text>
</comment>
<proteinExistence type="predicted"/>
<reference evidence="3" key="2">
    <citation type="journal article" date="2023" name="IMA Fungus">
        <title>Comparative genomic study of the Penicillium genus elucidates a diverse pangenome and 15 lateral gene transfer events.</title>
        <authorList>
            <person name="Petersen C."/>
            <person name="Sorensen T."/>
            <person name="Nielsen M.R."/>
            <person name="Sondergaard T.E."/>
            <person name="Sorensen J.L."/>
            <person name="Fitzpatrick D.A."/>
            <person name="Frisvad J.C."/>
            <person name="Nielsen K.L."/>
        </authorList>
    </citation>
    <scope>NUCLEOTIDE SEQUENCE</scope>
    <source>
        <strain evidence="3">IBT 30069</strain>
    </source>
</reference>
<dbReference type="InterPro" id="IPR056138">
    <property type="entry name" value="DUF7721"/>
</dbReference>
<name>A0A9W9FD58_9EURO</name>
<dbReference type="Pfam" id="PF24845">
    <property type="entry name" value="DUF7721"/>
    <property type="match status" value="1"/>
</dbReference>
<dbReference type="OrthoDB" id="2290255at2759"/>
<reference evidence="3" key="1">
    <citation type="submission" date="2022-11" db="EMBL/GenBank/DDBJ databases">
        <authorList>
            <person name="Petersen C."/>
        </authorList>
    </citation>
    <scope>NUCLEOTIDE SEQUENCE</scope>
    <source>
        <strain evidence="3">IBT 30069</strain>
    </source>
</reference>
<dbReference type="EMBL" id="JAPQKH010000005">
    <property type="protein sequence ID" value="KAJ5097777.1"/>
    <property type="molecule type" value="Genomic_DNA"/>
</dbReference>
<dbReference type="Proteomes" id="UP001149165">
    <property type="component" value="Unassembled WGS sequence"/>
</dbReference>
<gene>
    <name evidence="3" type="ORF">N7456_008498</name>
</gene>